<feature type="domain" description="Cadherin" evidence="11">
    <location>
        <begin position="1197"/>
        <end position="1333"/>
    </location>
</feature>
<dbReference type="PROSITE" id="PS00232">
    <property type="entry name" value="CADHERIN_1"/>
    <property type="match status" value="3"/>
</dbReference>
<dbReference type="GO" id="GO:0005886">
    <property type="term" value="C:plasma membrane"/>
    <property type="evidence" value="ECO:0007669"/>
    <property type="project" value="InterPro"/>
</dbReference>
<feature type="compositionally biased region" description="Polar residues" evidence="9">
    <location>
        <begin position="2310"/>
        <end position="2320"/>
    </location>
</feature>
<evidence type="ECO:0000256" key="8">
    <source>
        <dbReference type="ARBA" id="ARBA00023180"/>
    </source>
</evidence>
<dbReference type="GO" id="GO:0007156">
    <property type="term" value="P:homophilic cell adhesion via plasma membrane adhesion molecules"/>
    <property type="evidence" value="ECO:0007669"/>
    <property type="project" value="InterPro"/>
</dbReference>
<feature type="region of interest" description="Disordered" evidence="9">
    <location>
        <begin position="2310"/>
        <end position="2334"/>
    </location>
</feature>
<dbReference type="Proteomes" id="UP000069272">
    <property type="component" value="Chromosome 2R"/>
</dbReference>
<dbReference type="CDD" id="cd11304">
    <property type="entry name" value="Cadherin_repeat"/>
    <property type="match status" value="9"/>
</dbReference>
<keyword evidence="6 10" id="KW-1133">Transmembrane helix</keyword>
<dbReference type="PRINTS" id="PR00205">
    <property type="entry name" value="CADHERIN"/>
</dbReference>
<evidence type="ECO:0000256" key="6">
    <source>
        <dbReference type="ARBA" id="ARBA00022989"/>
    </source>
</evidence>
<protein>
    <recommendedName>
        <fullName evidence="15">Major facilitator superfamily (MFS) profile domain-containing protein</fullName>
    </recommendedName>
</protein>
<feature type="domain" description="Cadherin" evidence="11">
    <location>
        <begin position="1948"/>
        <end position="2062"/>
    </location>
</feature>
<dbReference type="VEuPathDB" id="VectorBase:AALB20_036024"/>
<keyword evidence="4" id="KW-0677">Repeat</keyword>
<feature type="transmembrane region" description="Helical" evidence="10">
    <location>
        <begin position="173"/>
        <end position="196"/>
    </location>
</feature>
<dbReference type="PANTHER" id="PTHR24028">
    <property type="entry name" value="CADHERIN-87A"/>
    <property type="match status" value="1"/>
</dbReference>
<evidence type="ECO:0000256" key="2">
    <source>
        <dbReference type="ARBA" id="ARBA00004167"/>
    </source>
</evidence>
<keyword evidence="8" id="KW-0325">Glycoprotein</keyword>
<feature type="transmembrane region" description="Helical" evidence="10">
    <location>
        <begin position="87"/>
        <end position="106"/>
    </location>
</feature>
<organism evidence="13 14">
    <name type="scientific">Anopheles albimanus</name>
    <name type="common">New world malaria mosquito</name>
    <dbReference type="NCBI Taxonomy" id="7167"/>
    <lineage>
        <taxon>Eukaryota</taxon>
        <taxon>Metazoa</taxon>
        <taxon>Ecdysozoa</taxon>
        <taxon>Arthropoda</taxon>
        <taxon>Hexapoda</taxon>
        <taxon>Insecta</taxon>
        <taxon>Pterygota</taxon>
        <taxon>Neoptera</taxon>
        <taxon>Endopterygota</taxon>
        <taxon>Diptera</taxon>
        <taxon>Nematocera</taxon>
        <taxon>Culicoidea</taxon>
        <taxon>Culicidae</taxon>
        <taxon>Anophelinae</taxon>
        <taxon>Anopheles</taxon>
    </lineage>
</organism>
<evidence type="ECO:0000256" key="3">
    <source>
        <dbReference type="ARBA" id="ARBA00022692"/>
    </source>
</evidence>
<feature type="domain" description="Cadherin" evidence="11">
    <location>
        <begin position="982"/>
        <end position="1076"/>
    </location>
</feature>
<feature type="transmembrane region" description="Helical" evidence="10">
    <location>
        <begin position="542"/>
        <end position="568"/>
    </location>
</feature>
<evidence type="ECO:0000313" key="13">
    <source>
        <dbReference type="EnsemblMetazoa" id="AALB002320-PA"/>
    </source>
</evidence>
<dbReference type="Gene3D" id="2.60.40.60">
    <property type="entry name" value="Cadherins"/>
    <property type="match status" value="9"/>
</dbReference>
<proteinExistence type="predicted"/>
<dbReference type="EnsemblMetazoa" id="AALB002320-RA">
    <property type="protein sequence ID" value="AALB002320-PA"/>
    <property type="gene ID" value="AALB002320"/>
</dbReference>
<comment type="subcellular location">
    <subcellularLocation>
        <location evidence="1">Membrane</location>
        <topology evidence="1">Multi-pass membrane protein</topology>
    </subcellularLocation>
    <subcellularLocation>
        <location evidence="2">Membrane</location>
        <topology evidence="2">Single-pass membrane protein</topology>
    </subcellularLocation>
</comment>
<feature type="domain" description="Cadherin" evidence="11">
    <location>
        <begin position="1077"/>
        <end position="1196"/>
    </location>
</feature>
<dbReference type="STRING" id="7167.A0A182F761"/>
<feature type="compositionally biased region" description="Basic and acidic residues" evidence="9">
    <location>
        <begin position="2321"/>
        <end position="2334"/>
    </location>
</feature>
<keyword evidence="3 10" id="KW-0812">Transmembrane</keyword>
<evidence type="ECO:0000313" key="14">
    <source>
        <dbReference type="Proteomes" id="UP000069272"/>
    </source>
</evidence>
<dbReference type="PROSITE" id="PS50268">
    <property type="entry name" value="CADHERIN_2"/>
    <property type="match status" value="9"/>
</dbReference>
<evidence type="ECO:0000256" key="7">
    <source>
        <dbReference type="ARBA" id="ARBA00023136"/>
    </source>
</evidence>
<dbReference type="SUPFAM" id="SSF49313">
    <property type="entry name" value="Cadherin-like"/>
    <property type="match status" value="7"/>
</dbReference>
<dbReference type="FunFam" id="2.60.40.60:FF:000471">
    <property type="entry name" value="E-cadherin-like protein"/>
    <property type="match status" value="1"/>
</dbReference>
<dbReference type="InterPro" id="IPR015919">
    <property type="entry name" value="Cadherin-like_sf"/>
</dbReference>
<dbReference type="InterPro" id="IPR050174">
    <property type="entry name" value="Protocadherin/Cadherin-CA"/>
</dbReference>
<dbReference type="SMART" id="SM00112">
    <property type="entry name" value="CA"/>
    <property type="match status" value="9"/>
</dbReference>
<feature type="transmembrane region" description="Helical" evidence="10">
    <location>
        <begin position="2178"/>
        <end position="2199"/>
    </location>
</feature>
<keyword evidence="7 10" id="KW-0472">Membrane</keyword>
<dbReference type="InterPro" id="IPR036259">
    <property type="entry name" value="MFS_trans_sf"/>
</dbReference>
<evidence type="ECO:0000256" key="9">
    <source>
        <dbReference type="SAM" id="MobiDB-lite"/>
    </source>
</evidence>
<evidence type="ECO:0008006" key="15">
    <source>
        <dbReference type="Google" id="ProtNLM"/>
    </source>
</evidence>
<dbReference type="Gene3D" id="1.20.1250.20">
    <property type="entry name" value="MFS general substrate transporter like domains"/>
    <property type="match status" value="1"/>
</dbReference>
<dbReference type="InterPro" id="IPR020846">
    <property type="entry name" value="MFS_dom"/>
</dbReference>
<feature type="domain" description="Cadherin" evidence="11">
    <location>
        <begin position="1733"/>
        <end position="1832"/>
    </location>
</feature>
<feature type="transmembrane region" description="Helical" evidence="10">
    <location>
        <begin position="115"/>
        <end position="134"/>
    </location>
</feature>
<evidence type="ECO:0000256" key="4">
    <source>
        <dbReference type="ARBA" id="ARBA00022737"/>
    </source>
</evidence>
<feature type="transmembrane region" description="Helical" evidence="10">
    <location>
        <begin position="216"/>
        <end position="235"/>
    </location>
</feature>
<feature type="transmembrane region" description="Helical" evidence="10">
    <location>
        <begin position="140"/>
        <end position="161"/>
    </location>
</feature>
<dbReference type="VEuPathDB" id="VectorBase:AALB20_034141"/>
<keyword evidence="14" id="KW-1185">Reference proteome</keyword>
<feature type="transmembrane region" description="Helical" evidence="10">
    <location>
        <begin position="45"/>
        <end position="62"/>
    </location>
</feature>
<dbReference type="PROSITE" id="PS50850">
    <property type="entry name" value="MFS"/>
    <property type="match status" value="1"/>
</dbReference>
<feature type="transmembrane region" description="Helical" evidence="10">
    <location>
        <begin position="331"/>
        <end position="351"/>
    </location>
</feature>
<evidence type="ECO:0000256" key="1">
    <source>
        <dbReference type="ARBA" id="ARBA00004141"/>
    </source>
</evidence>
<feature type="transmembrane region" description="Helical" evidence="10">
    <location>
        <begin position="441"/>
        <end position="464"/>
    </location>
</feature>
<sequence length="2334" mass="261283">MEPPKDKQSAKVIEINEPVMTMGTSQDDAPADFERAIAATGYGRFNYILLLIAMPCCMTTVFETTTMSYVLPSAECDLNLSLTDKGLLNAITYTGMISSAFLWGFLSDTYGRKRLLVVGFLLDSTFNVLCALSQNVVTIMVFKFMGGFVICGPFAVLMAYLSEFHSLEHRSRVMIVLGVFYSAANMLLPAMAWLIIPQSWDLDIGNGTFVIHSWQIFLAVSCLPGVLSGTCVLFLPESPKFLMSKGRNEQALAIFRRLHTINTGGRQEFPIKVLEDELALRQGPTTQASATDGKNPEAPTATKGSKAGSGLGEGFRQLAIMFRKPHLKNACLAYGIQFGILLGLNTFRLWVPQLFTIIEEYELEQQHQLSVDLHSMGAVSGQPHATLCEMLAYKVNKTEQLQQQWLERDVTRALIGPDGIGLESGLDEILVKCTATTEGRIYLYSLIIGGVGIAAYSVTTLLINSIGNRNILVYGLLLAGASGTALYWARSSLVTLMLSASYITICSIASTALVGSVVAMFPTSMRTMVVSLTMMFGRTGSIIGNVVFPYLMALGCLPPFVMIGTIVMDVIADNLVKRLYFQQSHFAWLASVLLMLAGPPSRTAVLAQDWTEPWFVSGNEENISLSAYDPVSTLQNVWMVEEIPTPYVMLYLNYRGTVEPTIVAAPSSLGAKVVRADDGRWAVNVTRRQDYEVPEQRAPLIQLGVENPSRPYLIPVQLINVLDNAPVMTAENYCEISELQQDFTSDCLYKVYHADGFERGNILNSSTNELSFEIEDDIANEHFAFWEVPDGNPNDANHNILYNLRVKKQLDYAEKSLFNFITTVYDLDRTHSFKLNTIVKVRNVDSRNPTFTRPFTTQRIMEKEEFRTTVIAIDSDTELNNPICYTLETLVLDYQKYFSIGETSGEMVVKPIDRDTEKNELYSFTITAYKCHNPSNSTSIDGAIILEDKNDCYPEFEVRPVELEFWENMVMELDFEQFVIDDRDLGENARYTVRLTETVAGQEQDTDSFTIIPSSGYQRTGFTVNINNASKLDFEDTPRQTFQLHATAQEPSEPSHVRMQTIGIKLKNWNDEIPAFTEEEYEVSVLETIGANELLAKVTVTDRDIDDGITLTVLGRIAESVSIVALPVASLDNVPSYSFQIRTKVANIFDYDIAKEVIVQLQGEDKLQTERNEPLHRIFSQLSIDVIDVNNKPPQITLPRATLHIEENSEAESPVIIGESEVGEIIGTDPDTEADLQFSIDWSSSYGTKSGVRAKQDTYEGCFYIREERVNQQRTIGTLRVNPSFKLQVDYEMYDTLFLMIRLVDRNQTILPNSVDVAITVQIDDVNDNAPEFDEATLTVVRSVRERSDAGVTIGNIIAYDIDGPGNNEITFTMRYGTWCDREEELTDPPGVFYSSPVDPNHEGWMSIDQNGIIRVEGNRTIDCDLPPIDVVQQTVTVSDWLFSTSHVFTIVLMDTNNKLPYHDPFPDDGRVFQFEKLKSKSVVARVEGKDQDRDVPYHTVSYEINYSDFAQLQRYFEVDKEGQVYVKENNEPLDRDGGLESITINVVMVDNAGGYDVQNRVSAKIYLTLLDINDHYPELPDLGDDSSQISEDVKTGYIIKADLAALDRDDRLTPNAKINYHIRQVSPDIGTSLFLLESVNEYNATLKAAQDFKGYYGNWTVRIEACDRGSEYEPIIPLPEPGRDNCRTRDYELVINPFNYQAPTIVYPVRNSQLRLKYESLYNGRPLNDTNGSVLPDFTAIDDDGGIYGDVTFTLQSTNEGDKDHEVFRIDKVDRKSGQLVLENALAVQPYPKNYSLTVIARDGGDKRTEVQINVVFIDMTGEPAFLEPTFDTDFTENEEGRDERRQLPFAEDPKNAGLPPGAQTNVFYFIDRSYGNVSHLFALDPVSNVLRLAVLLDREEIPSHEIRIVATNNENGPPVPIVESSAALLVVRIKVNDVNDNPPAFQQRFYATGITTEDRVQKPLFRVVAEDPDEDEIIRYEIVPGSGETVGENLPPSGSSLPFRLDGNTGELTLQQKVLPTQKGYYQFLIMAFDRDDTHNDTTTAKIYIVSESNRVTFVFLNSVEEIDQPDIRDFLTQQLSAAYDMECNIDDIDQSVATERQEETPSVGSNSETDVRTHFILNNQAVEASTIQQRSSNRAFVTELKTVLRTRNLSLQNVPTPLEPVSEVNETLQTVLIAVAGALAVLCVILFVAFFIKTRSLNRQLKALSATDFGSISSELNGKPSRTVPTTNIFSIEGSNPVLNDNEYGRHGGGGYYDDLSVQSDESDFTDMDKDMFATKQKESLTPAFMEHIRQRSLNPMVNATVRSNDSGATSVHQKVDETEDELSHRF</sequence>
<dbReference type="InterPro" id="IPR020894">
    <property type="entry name" value="Cadherin_CS"/>
</dbReference>
<feature type="transmembrane region" description="Helical" evidence="10">
    <location>
        <begin position="501"/>
        <end position="521"/>
    </location>
</feature>
<feature type="domain" description="Cadherin" evidence="11">
    <location>
        <begin position="1476"/>
        <end position="1580"/>
    </location>
</feature>
<feature type="domain" description="Cadherin" evidence="11">
    <location>
        <begin position="852"/>
        <end position="956"/>
    </location>
</feature>
<dbReference type="InterPro" id="IPR011701">
    <property type="entry name" value="MFS"/>
</dbReference>
<reference evidence="13" key="2">
    <citation type="submission" date="2022-08" db="UniProtKB">
        <authorList>
            <consortium name="EnsemblMetazoa"/>
        </authorList>
    </citation>
    <scope>IDENTIFICATION</scope>
    <source>
        <strain evidence="13">STECLA/ALBI9_A</strain>
    </source>
</reference>
<keyword evidence="5" id="KW-0106">Calcium</keyword>
<evidence type="ECO:0000256" key="5">
    <source>
        <dbReference type="ARBA" id="ARBA00022837"/>
    </source>
</evidence>
<evidence type="ECO:0000256" key="10">
    <source>
        <dbReference type="SAM" id="Phobius"/>
    </source>
</evidence>
<name>A0A182F761_ANOAL</name>
<feature type="transmembrane region" description="Helical" evidence="10">
    <location>
        <begin position="471"/>
        <end position="489"/>
    </location>
</feature>
<dbReference type="VEuPathDB" id="VectorBase:AALB002320"/>
<evidence type="ECO:0000259" key="12">
    <source>
        <dbReference type="PROSITE" id="PS50850"/>
    </source>
</evidence>
<feature type="domain" description="Cadherin" evidence="11">
    <location>
        <begin position="1589"/>
        <end position="1706"/>
    </location>
</feature>
<feature type="domain" description="Major facilitator superfamily (MFS) profile" evidence="12">
    <location>
        <begin position="49"/>
        <end position="602"/>
    </location>
</feature>
<dbReference type="GO" id="GO:0022857">
    <property type="term" value="F:transmembrane transporter activity"/>
    <property type="evidence" value="ECO:0007669"/>
    <property type="project" value="InterPro"/>
</dbReference>
<feature type="domain" description="Cadherin" evidence="11">
    <location>
        <begin position="1852"/>
        <end position="1947"/>
    </location>
</feature>
<reference evidence="13 14" key="1">
    <citation type="journal article" date="2017" name="G3 (Bethesda)">
        <title>The Physical Genome Mapping of Anopheles albimanus Corrected Scaffold Misassemblies and Identified Interarm Rearrangements in Genus Anopheles.</title>
        <authorList>
            <person name="Artemov G.N."/>
            <person name="Peery A.N."/>
            <person name="Jiang X."/>
            <person name="Tu Z."/>
            <person name="Stegniy V.N."/>
            <person name="Sharakhova M.V."/>
            <person name="Sharakhov I.V."/>
        </authorList>
    </citation>
    <scope>NUCLEOTIDE SEQUENCE [LARGE SCALE GENOMIC DNA]</scope>
    <source>
        <strain evidence="13 14">ALBI9_A</strain>
    </source>
</reference>
<dbReference type="SUPFAM" id="SSF103473">
    <property type="entry name" value="MFS general substrate transporter"/>
    <property type="match status" value="1"/>
</dbReference>
<dbReference type="InterPro" id="IPR002126">
    <property type="entry name" value="Cadherin-like_dom"/>
</dbReference>
<dbReference type="GO" id="GO:0005509">
    <property type="term" value="F:calcium ion binding"/>
    <property type="evidence" value="ECO:0007669"/>
    <property type="project" value="UniProtKB-UniRule"/>
</dbReference>
<feature type="region of interest" description="Disordered" evidence="9">
    <location>
        <begin position="284"/>
        <end position="309"/>
    </location>
</feature>
<dbReference type="PANTHER" id="PTHR24028:SF328">
    <property type="entry name" value="CADHERIN-3"/>
    <property type="match status" value="1"/>
</dbReference>
<evidence type="ECO:0000259" key="11">
    <source>
        <dbReference type="PROSITE" id="PS50268"/>
    </source>
</evidence>
<dbReference type="Pfam" id="PF07690">
    <property type="entry name" value="MFS_1"/>
    <property type="match status" value="1"/>
</dbReference>
<accession>A0A182F761</accession>